<gene>
    <name evidence="1" type="ORF">E2C01_016126</name>
</gene>
<proteinExistence type="predicted"/>
<keyword evidence="2" id="KW-1185">Reference proteome</keyword>
<reference evidence="1 2" key="1">
    <citation type="submission" date="2019-05" db="EMBL/GenBank/DDBJ databases">
        <title>Another draft genome of Portunus trituberculatus and its Hox gene families provides insights of decapod evolution.</title>
        <authorList>
            <person name="Jeong J.-H."/>
            <person name="Song I."/>
            <person name="Kim S."/>
            <person name="Choi T."/>
            <person name="Kim D."/>
            <person name="Ryu S."/>
            <person name="Kim W."/>
        </authorList>
    </citation>
    <scope>NUCLEOTIDE SEQUENCE [LARGE SCALE GENOMIC DNA]</scope>
    <source>
        <tissue evidence="1">Muscle</tissue>
    </source>
</reference>
<accession>A0A5B7DNR3</accession>
<dbReference type="Proteomes" id="UP000324222">
    <property type="component" value="Unassembled WGS sequence"/>
</dbReference>
<sequence>MPPSLTITDLKQLPNFFEDSGSSQGQQKRMKEKDSEVIVLKSKWAKGISKIKTFFNEFMSQVERNVEENREFYSYGEEFSFRDKRVDSSEIRLE</sequence>
<comment type="caution">
    <text evidence="1">The sequence shown here is derived from an EMBL/GenBank/DDBJ whole genome shotgun (WGS) entry which is preliminary data.</text>
</comment>
<dbReference type="EMBL" id="VSRR010001165">
    <property type="protein sequence ID" value="MPC23088.1"/>
    <property type="molecule type" value="Genomic_DNA"/>
</dbReference>
<dbReference type="AlphaFoldDB" id="A0A5B7DNR3"/>
<name>A0A5B7DNR3_PORTR</name>
<protein>
    <submittedName>
        <fullName evidence="1">Uncharacterized protein</fullName>
    </submittedName>
</protein>
<evidence type="ECO:0000313" key="2">
    <source>
        <dbReference type="Proteomes" id="UP000324222"/>
    </source>
</evidence>
<evidence type="ECO:0000313" key="1">
    <source>
        <dbReference type="EMBL" id="MPC23088.1"/>
    </source>
</evidence>
<organism evidence="1 2">
    <name type="scientific">Portunus trituberculatus</name>
    <name type="common">Swimming crab</name>
    <name type="synonym">Neptunus trituberculatus</name>
    <dbReference type="NCBI Taxonomy" id="210409"/>
    <lineage>
        <taxon>Eukaryota</taxon>
        <taxon>Metazoa</taxon>
        <taxon>Ecdysozoa</taxon>
        <taxon>Arthropoda</taxon>
        <taxon>Crustacea</taxon>
        <taxon>Multicrustacea</taxon>
        <taxon>Malacostraca</taxon>
        <taxon>Eumalacostraca</taxon>
        <taxon>Eucarida</taxon>
        <taxon>Decapoda</taxon>
        <taxon>Pleocyemata</taxon>
        <taxon>Brachyura</taxon>
        <taxon>Eubrachyura</taxon>
        <taxon>Portunoidea</taxon>
        <taxon>Portunidae</taxon>
        <taxon>Portuninae</taxon>
        <taxon>Portunus</taxon>
    </lineage>
</organism>